<keyword evidence="16" id="KW-1185">Reference proteome</keyword>
<evidence type="ECO:0000313" key="15">
    <source>
        <dbReference type="EnsemblPlants" id="AUR62021097-RA:cds"/>
    </source>
</evidence>
<dbReference type="FunFam" id="3.20.20.80:FF:000016">
    <property type="entry name" value="Maltase-glucoamylase, intestinal"/>
    <property type="match status" value="1"/>
</dbReference>
<dbReference type="Gene3D" id="2.60.40.1760">
    <property type="entry name" value="glycosyl hydrolase (family 31)"/>
    <property type="match status" value="1"/>
</dbReference>
<dbReference type="Proteomes" id="UP000596660">
    <property type="component" value="Unplaced"/>
</dbReference>
<dbReference type="InterPro" id="IPR025887">
    <property type="entry name" value="Glyco_hydro_31_N_dom"/>
</dbReference>
<comment type="similarity">
    <text evidence="2 10">Belongs to the glycosyl hydrolase 31 family.</text>
</comment>
<protein>
    <recommendedName>
        <fullName evidence="9">Alpha-glucosidase</fullName>
        <ecNumber evidence="3">3.2.1.20</ecNumber>
    </recommendedName>
    <alternativeName>
        <fullName evidence="8">Maltase</fullName>
    </alternativeName>
</protein>
<dbReference type="InterPro" id="IPR048395">
    <property type="entry name" value="Glyco_hydro_31_C"/>
</dbReference>
<evidence type="ECO:0000256" key="6">
    <source>
        <dbReference type="ARBA" id="ARBA00023180"/>
    </source>
</evidence>
<feature type="chain" id="PRO_5031218564" description="Alpha-glucosidase" evidence="11">
    <location>
        <begin position="33"/>
        <end position="913"/>
    </location>
</feature>
<evidence type="ECO:0000256" key="4">
    <source>
        <dbReference type="ARBA" id="ARBA00022729"/>
    </source>
</evidence>
<evidence type="ECO:0000256" key="2">
    <source>
        <dbReference type="ARBA" id="ARBA00007806"/>
    </source>
</evidence>
<dbReference type="Pfam" id="PF21365">
    <property type="entry name" value="Glyco_hydro_31_3rd"/>
    <property type="match status" value="1"/>
</dbReference>
<proteinExistence type="inferred from homology"/>
<dbReference type="InterPro" id="IPR030459">
    <property type="entry name" value="Glyco_hydro_31_CS"/>
</dbReference>
<feature type="signal peptide" evidence="11">
    <location>
        <begin position="1"/>
        <end position="32"/>
    </location>
</feature>
<evidence type="ECO:0000256" key="9">
    <source>
        <dbReference type="ARBA" id="ARBA00073730"/>
    </source>
</evidence>
<dbReference type="PANTHER" id="PTHR22762">
    <property type="entry name" value="ALPHA-GLUCOSIDASE"/>
    <property type="match status" value="1"/>
</dbReference>
<comment type="catalytic activity">
    <reaction evidence="1">
        <text>Hydrolysis of terminal, non-reducing (1-&gt;4)-linked alpha-D-glucose residues with release of alpha-D-glucose.</text>
        <dbReference type="EC" id="3.2.1.20"/>
    </reaction>
</comment>
<sequence>MARSKVSPQLACSTLAVVVLLVLSMTVVGATASEHKNDEMIGYGYEVKYAKVDDTSGKSLSALLQLIRNSSVYGIDVKLLGLTASLEEDDTLRIRITDANNHRWEIPNDVVPRPPPPTSSPLFSTLQHQNQSNITVLSHPHSDLTFTLSHSSPFGFSVSRKSNHDILFDTTPIQSNPNTFLVFKDQYLQLSSSLPAQQAHLYGLGEHTKPDFQLAHSQTLTLWNADIASFNRDLNLYGSHPFYMDVRSSPAVGSTHGVFLMNSNGMDVEYTGDRITYKVIGGIIDLYVFAGPTPAAVVDQYTKLIGRPAPMPYWAFGFHQCRWGYHDVNEINSVVDKYAEAKIPLDVMWTDIDYMDAYKDFTLDPVNFPQDKMQQFVSKLHKNGQRYVPILDPGINTNKSYGTLIRGMQADVFIKRDGKPYLGTVWPGPVYFPDFLNPAAKNFWIDEIKRFRDIIPFDGIWIDMNEASNFITSAPTPGSSLDDPPYKINNSGGRVPIISKTIPATAMHYGNVTDYNVHNLYGFLESQATREALVTTSKERPFLLSRSTFAGSGKYTAHWTGDNAARWDDLRYSIPTMLSFGLFGMPMIGADICGFAENTTEELCRRWIQLGAFYPFSRDHSTRDSTYQELYRWESVATTARKVLGLRYQLLPYFYTLMYEANLSGTPIARPLFFTFPEDIATYGISSQFLIGRGIMVSPVLEPGAVSVNAYFPRGNWFNLFNYTSSVSVSSGSNINLSAPPNDINVHIHEGNIVAMQGEAMTTQAARSTPFHLLVVMSDHAASTGELFLDDGVEMNMGGESERWSLVSFLAESGTNNGTISSHVVHSGYAMSQRLVLDKITILGLKRRVKVKEYTVQMGAGVTKKNKGLRLRSSSDNQGGFVVSEISDLGMPIGQDFRLELEYEGTKGYKKPT</sequence>
<dbReference type="SUPFAM" id="SSF74650">
    <property type="entry name" value="Galactose mutarotase-like"/>
    <property type="match status" value="1"/>
</dbReference>
<dbReference type="InterPro" id="IPR017853">
    <property type="entry name" value="GH"/>
</dbReference>
<dbReference type="InterPro" id="IPR030458">
    <property type="entry name" value="Glyco_hydro_31_AS"/>
</dbReference>
<evidence type="ECO:0000256" key="10">
    <source>
        <dbReference type="RuleBase" id="RU361185"/>
    </source>
</evidence>
<reference evidence="15" key="1">
    <citation type="journal article" date="2017" name="Nature">
        <title>The genome of Chenopodium quinoa.</title>
        <authorList>
            <person name="Jarvis D.E."/>
            <person name="Ho Y.S."/>
            <person name="Lightfoot D.J."/>
            <person name="Schmoeckel S.M."/>
            <person name="Li B."/>
            <person name="Borm T.J.A."/>
            <person name="Ohyanagi H."/>
            <person name="Mineta K."/>
            <person name="Michell C.T."/>
            <person name="Saber N."/>
            <person name="Kharbatia N.M."/>
            <person name="Rupper R.R."/>
            <person name="Sharp A.R."/>
            <person name="Dally N."/>
            <person name="Boughton B.A."/>
            <person name="Woo Y.H."/>
            <person name="Gao G."/>
            <person name="Schijlen E.G.W.M."/>
            <person name="Guo X."/>
            <person name="Momin A.A."/>
            <person name="Negrao S."/>
            <person name="Al-Babili S."/>
            <person name="Gehring C."/>
            <person name="Roessner U."/>
            <person name="Jung C."/>
            <person name="Murphy K."/>
            <person name="Arold S.T."/>
            <person name="Gojobori T."/>
            <person name="van der Linden C.G."/>
            <person name="van Loo E.N."/>
            <person name="Jellen E.N."/>
            <person name="Maughan P.J."/>
            <person name="Tester M."/>
        </authorList>
    </citation>
    <scope>NUCLEOTIDE SEQUENCE [LARGE SCALE GENOMIC DNA]</scope>
    <source>
        <strain evidence="15">cv. PI 614886</strain>
    </source>
</reference>
<feature type="domain" description="Glycoside hydrolase family 31 TIM barrel" evidence="12">
    <location>
        <begin position="308"/>
        <end position="657"/>
    </location>
</feature>
<dbReference type="KEGG" id="cqi:110729566"/>
<dbReference type="EnsemblPlants" id="AUR62021097-RA">
    <property type="protein sequence ID" value="AUR62021097-RA:cds"/>
    <property type="gene ID" value="AUR62021097"/>
</dbReference>
<evidence type="ECO:0000256" key="5">
    <source>
        <dbReference type="ARBA" id="ARBA00022801"/>
    </source>
</evidence>
<reference evidence="15" key="2">
    <citation type="submission" date="2021-03" db="UniProtKB">
        <authorList>
            <consortium name="EnsemblPlants"/>
        </authorList>
    </citation>
    <scope>IDENTIFICATION</scope>
</reference>
<feature type="domain" description="Glycoside hydrolase family 31 N-terminal" evidence="13">
    <location>
        <begin position="84"/>
        <end position="267"/>
    </location>
</feature>
<keyword evidence="6" id="KW-0325">Glycoprotein</keyword>
<evidence type="ECO:0000256" key="8">
    <source>
        <dbReference type="ARBA" id="ARBA00041343"/>
    </source>
</evidence>
<dbReference type="InterPro" id="IPR013780">
    <property type="entry name" value="Glyco_hydro_b"/>
</dbReference>
<evidence type="ECO:0000259" key="14">
    <source>
        <dbReference type="Pfam" id="PF21365"/>
    </source>
</evidence>
<dbReference type="PROSITE" id="PS00129">
    <property type="entry name" value="GLYCOSYL_HYDROL_F31_1"/>
    <property type="match status" value="1"/>
</dbReference>
<name>A0A803M046_CHEQI</name>
<keyword evidence="4 11" id="KW-0732">Signal</keyword>
<dbReference type="Gene3D" id="3.20.20.80">
    <property type="entry name" value="Glycosidases"/>
    <property type="match status" value="1"/>
</dbReference>
<evidence type="ECO:0000256" key="11">
    <source>
        <dbReference type="SAM" id="SignalP"/>
    </source>
</evidence>
<evidence type="ECO:0000256" key="1">
    <source>
        <dbReference type="ARBA" id="ARBA00001657"/>
    </source>
</evidence>
<evidence type="ECO:0000259" key="12">
    <source>
        <dbReference type="Pfam" id="PF01055"/>
    </source>
</evidence>
<dbReference type="GO" id="GO:0030246">
    <property type="term" value="F:carbohydrate binding"/>
    <property type="evidence" value="ECO:0007669"/>
    <property type="project" value="InterPro"/>
</dbReference>
<gene>
    <name evidence="15" type="primary">LOC110729566</name>
</gene>
<evidence type="ECO:0000313" key="16">
    <source>
        <dbReference type="Proteomes" id="UP000596660"/>
    </source>
</evidence>
<dbReference type="EC" id="3.2.1.20" evidence="3"/>
<dbReference type="Pfam" id="PF01055">
    <property type="entry name" value="Glyco_hydro_31_2nd"/>
    <property type="match status" value="1"/>
</dbReference>
<dbReference type="InterPro" id="IPR000322">
    <property type="entry name" value="Glyco_hydro_31_TIM"/>
</dbReference>
<dbReference type="SMR" id="A0A803M046"/>
<dbReference type="FunFam" id="2.60.40.1760:FF:000006">
    <property type="entry name" value="Alpha-glucosidase 1"/>
    <property type="match status" value="1"/>
</dbReference>
<dbReference type="OMA" id="YKGAVWP"/>
<dbReference type="Gramene" id="AUR62021097-RA">
    <property type="protein sequence ID" value="AUR62021097-RA:cds"/>
    <property type="gene ID" value="AUR62021097"/>
</dbReference>
<dbReference type="GO" id="GO:0004558">
    <property type="term" value="F:alpha-1,4-glucosidase activity"/>
    <property type="evidence" value="ECO:0007669"/>
    <property type="project" value="UniProtKB-EC"/>
</dbReference>
<dbReference type="AlphaFoldDB" id="A0A803M046"/>
<dbReference type="PROSITE" id="PS00707">
    <property type="entry name" value="GLYCOSYL_HYDROL_F31_2"/>
    <property type="match status" value="1"/>
</dbReference>
<dbReference type="GeneID" id="110729566"/>
<dbReference type="CDD" id="cd14752">
    <property type="entry name" value="GH31_N"/>
    <property type="match status" value="1"/>
</dbReference>
<accession>A0A803M046</accession>
<dbReference type="InterPro" id="IPR011013">
    <property type="entry name" value="Gal_mutarotase_sf_dom"/>
</dbReference>
<dbReference type="PANTHER" id="PTHR22762:SF133">
    <property type="entry name" value="P-TYPE DOMAIN-CONTAINING PROTEIN"/>
    <property type="match status" value="1"/>
</dbReference>
<organism evidence="15 16">
    <name type="scientific">Chenopodium quinoa</name>
    <name type="common">Quinoa</name>
    <dbReference type="NCBI Taxonomy" id="63459"/>
    <lineage>
        <taxon>Eukaryota</taxon>
        <taxon>Viridiplantae</taxon>
        <taxon>Streptophyta</taxon>
        <taxon>Embryophyta</taxon>
        <taxon>Tracheophyta</taxon>
        <taxon>Spermatophyta</taxon>
        <taxon>Magnoliopsida</taxon>
        <taxon>eudicotyledons</taxon>
        <taxon>Gunneridae</taxon>
        <taxon>Pentapetalae</taxon>
        <taxon>Caryophyllales</taxon>
        <taxon>Chenopodiaceae</taxon>
        <taxon>Chenopodioideae</taxon>
        <taxon>Atripliceae</taxon>
        <taxon>Chenopodium</taxon>
    </lineage>
</organism>
<keyword evidence="7 10" id="KW-0326">Glycosidase</keyword>
<dbReference type="GO" id="GO:0005975">
    <property type="term" value="P:carbohydrate metabolic process"/>
    <property type="evidence" value="ECO:0007669"/>
    <property type="project" value="InterPro"/>
</dbReference>
<dbReference type="Gene3D" id="2.60.40.1180">
    <property type="entry name" value="Golgi alpha-mannosidase II"/>
    <property type="match status" value="2"/>
</dbReference>
<evidence type="ECO:0000256" key="7">
    <source>
        <dbReference type="ARBA" id="ARBA00023295"/>
    </source>
</evidence>
<dbReference type="CDD" id="cd06602">
    <property type="entry name" value="GH31_MGAM_SI_GAA"/>
    <property type="match status" value="1"/>
</dbReference>
<dbReference type="SUPFAM" id="SSF51445">
    <property type="entry name" value="(Trans)glycosidases"/>
    <property type="match status" value="1"/>
</dbReference>
<evidence type="ECO:0000256" key="3">
    <source>
        <dbReference type="ARBA" id="ARBA00012741"/>
    </source>
</evidence>
<dbReference type="OrthoDB" id="5839090at2759"/>
<feature type="domain" description="Glycosyl hydrolase family 31 C-terminal" evidence="14">
    <location>
        <begin position="665"/>
        <end position="754"/>
    </location>
</feature>
<dbReference type="RefSeq" id="XP_021764998.1">
    <property type="nucleotide sequence ID" value="XM_021909306.1"/>
</dbReference>
<keyword evidence="5 10" id="KW-0378">Hydrolase</keyword>
<dbReference type="SUPFAM" id="SSF51011">
    <property type="entry name" value="Glycosyl hydrolase domain"/>
    <property type="match status" value="1"/>
</dbReference>
<evidence type="ECO:0000259" key="13">
    <source>
        <dbReference type="Pfam" id="PF13802"/>
    </source>
</evidence>
<dbReference type="FunFam" id="2.60.40.1180:FF:000044">
    <property type="entry name" value="Alpha-glucosidase 1"/>
    <property type="match status" value="1"/>
</dbReference>
<dbReference type="Pfam" id="PF13802">
    <property type="entry name" value="Gal_mutarotas_2"/>
    <property type="match status" value="1"/>
</dbReference>